<comment type="function">
    <text evidence="8 9">Key enzyme in folate metabolism. Catalyzes an essential reaction for de novo glycine and purine synthesis, and for DNA precursor synthesis.</text>
</comment>
<evidence type="ECO:0000256" key="8">
    <source>
        <dbReference type="ARBA" id="ARBA00025067"/>
    </source>
</evidence>
<dbReference type="SUPFAM" id="SSF53597">
    <property type="entry name" value="Dihydrofolate reductase-like"/>
    <property type="match status" value="1"/>
</dbReference>
<evidence type="ECO:0000256" key="4">
    <source>
        <dbReference type="ARBA" id="ARBA00018886"/>
    </source>
</evidence>
<evidence type="ECO:0000313" key="13">
    <source>
        <dbReference type="Proteomes" id="UP000194632"/>
    </source>
</evidence>
<dbReference type="GO" id="GO:0046655">
    <property type="term" value="P:folic acid metabolic process"/>
    <property type="evidence" value="ECO:0007669"/>
    <property type="project" value="TreeGrafter"/>
</dbReference>
<dbReference type="InterPro" id="IPR012259">
    <property type="entry name" value="DHFR"/>
</dbReference>
<dbReference type="OrthoDB" id="9804315at2"/>
<dbReference type="GO" id="GO:0046654">
    <property type="term" value="P:tetrahydrofolate biosynthetic process"/>
    <property type="evidence" value="ECO:0007669"/>
    <property type="project" value="UniProtKB-UniPathway"/>
</dbReference>
<accession>A0A243Q2T7</accession>
<dbReference type="GO" id="GO:0004146">
    <property type="term" value="F:dihydrofolate reductase activity"/>
    <property type="evidence" value="ECO:0007669"/>
    <property type="project" value="UniProtKB-EC"/>
</dbReference>
<dbReference type="PROSITE" id="PS00075">
    <property type="entry name" value="DHFR_1"/>
    <property type="match status" value="1"/>
</dbReference>
<dbReference type="GO" id="GO:0005829">
    <property type="term" value="C:cytosol"/>
    <property type="evidence" value="ECO:0007669"/>
    <property type="project" value="TreeGrafter"/>
</dbReference>
<organism evidence="12 13">
    <name type="scientific">Gordonia lacunae</name>
    <dbReference type="NCBI Taxonomy" id="417102"/>
    <lineage>
        <taxon>Bacteria</taxon>
        <taxon>Bacillati</taxon>
        <taxon>Actinomycetota</taxon>
        <taxon>Actinomycetes</taxon>
        <taxon>Mycobacteriales</taxon>
        <taxon>Gordoniaceae</taxon>
        <taxon>Gordonia</taxon>
    </lineage>
</organism>
<dbReference type="PANTHER" id="PTHR48069">
    <property type="entry name" value="DIHYDROFOLATE REDUCTASE"/>
    <property type="match status" value="1"/>
</dbReference>
<sequence length="175" mass="19082">MTSDLAGEGSHQVRLVWAQGRGGAIGRDNTIPWRVPEDVARFKELTVGHPVVMGRKTWDSLPPRFRPLPGRTNVVVTRDAGWSAEGATVAGSVAEALELAAGERIGVIGGGEIYRLAMKFATELCVTEIDVEVDGADAFAPEITDDWSVAVRGEWQISTSGIKYRFVDYRRVRQA</sequence>
<comment type="caution">
    <text evidence="12">The sequence shown here is derived from an EMBL/GenBank/DDBJ whole genome shotgun (WGS) entry which is preliminary data.</text>
</comment>
<evidence type="ECO:0000256" key="7">
    <source>
        <dbReference type="ARBA" id="ARBA00023002"/>
    </source>
</evidence>
<dbReference type="InterPro" id="IPR001796">
    <property type="entry name" value="DHFR_dom"/>
</dbReference>
<dbReference type="Proteomes" id="UP000194632">
    <property type="component" value="Unassembled WGS sequence"/>
</dbReference>
<dbReference type="RefSeq" id="WP_086537916.1">
    <property type="nucleotide sequence ID" value="NZ_NGFO01000065.1"/>
</dbReference>
<evidence type="ECO:0000256" key="10">
    <source>
        <dbReference type="RuleBase" id="RU004474"/>
    </source>
</evidence>
<proteinExistence type="inferred from homology"/>
<evidence type="ECO:0000259" key="11">
    <source>
        <dbReference type="PROSITE" id="PS51330"/>
    </source>
</evidence>
<dbReference type="GO" id="GO:0006730">
    <property type="term" value="P:one-carbon metabolic process"/>
    <property type="evidence" value="ECO:0007669"/>
    <property type="project" value="UniProtKB-KW"/>
</dbReference>
<dbReference type="InterPro" id="IPR024072">
    <property type="entry name" value="DHFR-like_dom_sf"/>
</dbReference>
<dbReference type="PIRSF" id="PIRSF000194">
    <property type="entry name" value="DHFR"/>
    <property type="match status" value="1"/>
</dbReference>
<dbReference type="Gene3D" id="3.40.430.10">
    <property type="entry name" value="Dihydrofolate Reductase, subunit A"/>
    <property type="match status" value="1"/>
</dbReference>
<comment type="catalytic activity">
    <reaction evidence="9">
        <text>(6S)-5,6,7,8-tetrahydrofolate + NADP(+) = 7,8-dihydrofolate + NADPH + H(+)</text>
        <dbReference type="Rhea" id="RHEA:15009"/>
        <dbReference type="ChEBI" id="CHEBI:15378"/>
        <dbReference type="ChEBI" id="CHEBI:57451"/>
        <dbReference type="ChEBI" id="CHEBI:57453"/>
        <dbReference type="ChEBI" id="CHEBI:57783"/>
        <dbReference type="ChEBI" id="CHEBI:58349"/>
        <dbReference type="EC" id="1.5.1.3"/>
    </reaction>
</comment>
<evidence type="ECO:0000256" key="1">
    <source>
        <dbReference type="ARBA" id="ARBA00004903"/>
    </source>
</evidence>
<comment type="similarity">
    <text evidence="2 9 10">Belongs to the dihydrofolate reductase family.</text>
</comment>
<keyword evidence="13" id="KW-1185">Reference proteome</keyword>
<name>A0A243Q2T7_9ACTN</name>
<dbReference type="CDD" id="cd00209">
    <property type="entry name" value="DHFR"/>
    <property type="match status" value="1"/>
</dbReference>
<protein>
    <recommendedName>
        <fullName evidence="4 9">Dihydrofolate reductase</fullName>
        <ecNumber evidence="3 9">1.5.1.3</ecNumber>
    </recommendedName>
</protein>
<dbReference type="PROSITE" id="PS51330">
    <property type="entry name" value="DHFR_2"/>
    <property type="match status" value="1"/>
</dbReference>
<reference evidence="12 13" key="1">
    <citation type="submission" date="2017-05" db="EMBL/GenBank/DDBJ databases">
        <title>Biotechnological potential of actinobacteria isolated from South African environments.</title>
        <authorList>
            <person name="Le Roes-Hill M."/>
            <person name="Prins A."/>
            <person name="Durrell K.A."/>
        </authorList>
    </citation>
    <scope>NUCLEOTIDE SEQUENCE [LARGE SCALE GENOMIC DNA]</scope>
    <source>
        <strain evidence="12">BS2</strain>
    </source>
</reference>
<gene>
    <name evidence="12" type="ORF">CA982_25830</name>
</gene>
<dbReference type="EC" id="1.5.1.3" evidence="3 9"/>
<dbReference type="PRINTS" id="PR00070">
    <property type="entry name" value="DHFR"/>
</dbReference>
<dbReference type="STRING" id="417102.CA982_25830"/>
<evidence type="ECO:0000256" key="2">
    <source>
        <dbReference type="ARBA" id="ARBA00009539"/>
    </source>
</evidence>
<evidence type="ECO:0000256" key="9">
    <source>
        <dbReference type="PIRNR" id="PIRNR000194"/>
    </source>
</evidence>
<dbReference type="AlphaFoldDB" id="A0A243Q2T7"/>
<evidence type="ECO:0000313" key="12">
    <source>
        <dbReference type="EMBL" id="OUC75578.1"/>
    </source>
</evidence>
<dbReference type="EMBL" id="NGFO01000065">
    <property type="protein sequence ID" value="OUC75578.1"/>
    <property type="molecule type" value="Genomic_DNA"/>
</dbReference>
<comment type="pathway">
    <text evidence="1 9">Cofactor biosynthesis; tetrahydrofolate biosynthesis; 5,6,7,8-tetrahydrofolate from 7,8-dihydrofolate: step 1/1.</text>
</comment>
<dbReference type="GO" id="GO:0070401">
    <property type="term" value="F:NADP+ binding"/>
    <property type="evidence" value="ECO:0007669"/>
    <property type="project" value="UniProtKB-ARBA"/>
</dbReference>
<keyword evidence="5 9" id="KW-0554">One-carbon metabolism</keyword>
<keyword evidence="6 9" id="KW-0521">NADP</keyword>
<dbReference type="PANTHER" id="PTHR48069:SF3">
    <property type="entry name" value="DIHYDROFOLATE REDUCTASE"/>
    <property type="match status" value="1"/>
</dbReference>
<dbReference type="InterPro" id="IPR017925">
    <property type="entry name" value="DHFR_CS"/>
</dbReference>
<keyword evidence="7 9" id="KW-0560">Oxidoreductase</keyword>
<dbReference type="FunFam" id="3.40.430.10:FF:000001">
    <property type="entry name" value="Dihydrofolate reductase"/>
    <property type="match status" value="1"/>
</dbReference>
<evidence type="ECO:0000256" key="3">
    <source>
        <dbReference type="ARBA" id="ARBA00012856"/>
    </source>
</evidence>
<dbReference type="UniPathway" id="UPA00077">
    <property type="reaction ID" value="UER00158"/>
</dbReference>
<feature type="domain" description="DHFR" evidence="11">
    <location>
        <begin position="12"/>
        <end position="171"/>
    </location>
</feature>
<dbReference type="Pfam" id="PF00186">
    <property type="entry name" value="DHFR_1"/>
    <property type="match status" value="1"/>
</dbReference>
<dbReference type="GO" id="GO:0046452">
    <property type="term" value="P:dihydrofolate metabolic process"/>
    <property type="evidence" value="ECO:0007669"/>
    <property type="project" value="TreeGrafter"/>
</dbReference>
<evidence type="ECO:0000256" key="6">
    <source>
        <dbReference type="ARBA" id="ARBA00022857"/>
    </source>
</evidence>
<evidence type="ECO:0000256" key="5">
    <source>
        <dbReference type="ARBA" id="ARBA00022563"/>
    </source>
</evidence>